<dbReference type="InterPro" id="IPR000719">
    <property type="entry name" value="Prot_kinase_dom"/>
</dbReference>
<keyword evidence="3 8" id="KW-0418">Kinase</keyword>
<evidence type="ECO:0000256" key="1">
    <source>
        <dbReference type="ARBA" id="ARBA00022679"/>
    </source>
</evidence>
<evidence type="ECO:0000313" key="9">
    <source>
        <dbReference type="Proteomes" id="UP000464378"/>
    </source>
</evidence>
<dbReference type="InterPro" id="IPR011009">
    <property type="entry name" value="Kinase-like_dom_sf"/>
</dbReference>
<evidence type="ECO:0000256" key="4">
    <source>
        <dbReference type="ARBA" id="ARBA00022840"/>
    </source>
</evidence>
<evidence type="ECO:0000259" key="7">
    <source>
        <dbReference type="PROSITE" id="PS50011"/>
    </source>
</evidence>
<evidence type="ECO:0000256" key="2">
    <source>
        <dbReference type="ARBA" id="ARBA00022741"/>
    </source>
</evidence>
<feature type="domain" description="Protein kinase" evidence="7">
    <location>
        <begin position="77"/>
        <end position="345"/>
    </location>
</feature>
<dbReference type="RefSeq" id="WP_162656021.1">
    <property type="nucleotide sequence ID" value="NZ_LR593887.1"/>
</dbReference>
<dbReference type="PROSITE" id="PS00107">
    <property type="entry name" value="PROTEIN_KINASE_ATP"/>
    <property type="match status" value="1"/>
</dbReference>
<feature type="region of interest" description="Disordered" evidence="6">
    <location>
        <begin position="363"/>
        <end position="622"/>
    </location>
</feature>
<name>A0A6C2YH88_9BACT</name>
<feature type="binding site" evidence="5">
    <location>
        <position position="106"/>
    </location>
    <ligand>
        <name>ATP</name>
        <dbReference type="ChEBI" id="CHEBI:30616"/>
    </ligand>
</feature>
<dbReference type="PANTHER" id="PTHR43289">
    <property type="entry name" value="MITOGEN-ACTIVATED PROTEIN KINASE KINASE KINASE 20-RELATED"/>
    <property type="match status" value="1"/>
</dbReference>
<dbReference type="Pfam" id="PF00069">
    <property type="entry name" value="Pkinase"/>
    <property type="match status" value="1"/>
</dbReference>
<dbReference type="PROSITE" id="PS50011">
    <property type="entry name" value="PROTEIN_KINASE_DOM"/>
    <property type="match status" value="1"/>
</dbReference>
<keyword evidence="1" id="KW-0808">Transferase</keyword>
<evidence type="ECO:0000256" key="6">
    <source>
        <dbReference type="SAM" id="MobiDB-lite"/>
    </source>
</evidence>
<keyword evidence="8" id="KW-0723">Serine/threonine-protein kinase</keyword>
<feature type="compositionally biased region" description="Low complexity" evidence="6">
    <location>
        <begin position="599"/>
        <end position="611"/>
    </location>
</feature>
<keyword evidence="4 5" id="KW-0067">ATP-binding</keyword>
<dbReference type="KEGG" id="tim:GMBLW1_31040"/>
<evidence type="ECO:0000256" key="5">
    <source>
        <dbReference type="PROSITE-ProRule" id="PRU10141"/>
    </source>
</evidence>
<reference evidence="8" key="1">
    <citation type="submission" date="2019-04" db="EMBL/GenBank/DDBJ databases">
        <authorList>
            <consortium name="Science for Life Laboratories"/>
        </authorList>
    </citation>
    <scope>NUCLEOTIDE SEQUENCE</scope>
    <source>
        <strain evidence="8">MBLW1</strain>
    </source>
</reference>
<dbReference type="PANTHER" id="PTHR43289:SF6">
    <property type="entry name" value="SERINE_THREONINE-PROTEIN KINASE NEKL-3"/>
    <property type="match status" value="1"/>
</dbReference>
<feature type="compositionally biased region" description="Polar residues" evidence="6">
    <location>
        <begin position="564"/>
        <end position="573"/>
    </location>
</feature>
<dbReference type="GO" id="GO:0005524">
    <property type="term" value="F:ATP binding"/>
    <property type="evidence" value="ECO:0007669"/>
    <property type="project" value="UniProtKB-UniRule"/>
</dbReference>
<dbReference type="Proteomes" id="UP000464378">
    <property type="component" value="Chromosome"/>
</dbReference>
<dbReference type="InterPro" id="IPR017441">
    <property type="entry name" value="Protein_kinase_ATP_BS"/>
</dbReference>
<dbReference type="EMBL" id="LR586016">
    <property type="protein sequence ID" value="VIP00856.1"/>
    <property type="molecule type" value="Genomic_DNA"/>
</dbReference>
<dbReference type="SUPFAM" id="SSF56112">
    <property type="entry name" value="Protein kinase-like (PK-like)"/>
    <property type="match status" value="1"/>
</dbReference>
<proteinExistence type="predicted"/>
<dbReference type="Gene3D" id="1.10.510.10">
    <property type="entry name" value="Transferase(Phosphotransferase) domain 1"/>
    <property type="match status" value="1"/>
</dbReference>
<gene>
    <name evidence="8" type="ORF">GMBLW1_31040</name>
</gene>
<dbReference type="CDD" id="cd14014">
    <property type="entry name" value="STKc_PknB_like"/>
    <property type="match status" value="1"/>
</dbReference>
<keyword evidence="9" id="KW-1185">Reference proteome</keyword>
<dbReference type="GO" id="GO:0004674">
    <property type="term" value="F:protein serine/threonine kinase activity"/>
    <property type="evidence" value="ECO:0007669"/>
    <property type="project" value="UniProtKB-KW"/>
</dbReference>
<organism evidence="8">
    <name type="scientific">Tuwongella immobilis</name>
    <dbReference type="NCBI Taxonomy" id="692036"/>
    <lineage>
        <taxon>Bacteria</taxon>
        <taxon>Pseudomonadati</taxon>
        <taxon>Planctomycetota</taxon>
        <taxon>Planctomycetia</taxon>
        <taxon>Gemmatales</taxon>
        <taxon>Gemmataceae</taxon>
        <taxon>Tuwongella</taxon>
    </lineage>
</organism>
<keyword evidence="2 5" id="KW-0547">Nucleotide-binding</keyword>
<dbReference type="InParanoid" id="A0A6C2YH88"/>
<dbReference type="EMBL" id="LR593887">
    <property type="protein sequence ID" value="VTR97130.1"/>
    <property type="molecule type" value="Genomic_DNA"/>
</dbReference>
<evidence type="ECO:0000313" key="8">
    <source>
        <dbReference type="EMBL" id="VIP00856.1"/>
    </source>
</evidence>
<feature type="compositionally biased region" description="Low complexity" evidence="6">
    <location>
        <begin position="383"/>
        <end position="412"/>
    </location>
</feature>
<feature type="compositionally biased region" description="Low complexity" evidence="6">
    <location>
        <begin position="428"/>
        <end position="464"/>
    </location>
</feature>
<evidence type="ECO:0000256" key="3">
    <source>
        <dbReference type="ARBA" id="ARBA00022777"/>
    </source>
</evidence>
<accession>A0A6C2YH88</accession>
<sequence>MTPNDLGTCEWLVGELVRARLLERGQLDPLLAEFRETNPYGDATALAEFLTQQQLLTPFQANRALQGDARKLVLGPYMLVDSIGTGNMGTVYKAIGRADRLAYAVKVLPMRSLWNVRLARKQVRAFAELPPHPVVVPFIDVGTALGVHYLVWPCVDGLTLEKLVKERGPLPFTEIARIGLQIAEGLQNCHPRGLFHGLLKPSNVMVGTDQQVRLLDFGIGALLAENIDEEESLIDTISTANATSNMLDCSSPECIVDPTKRTPAGDQYSLGCTLYYATAGRYPFPDGNVVEKMMAHQNLTPPSLRSVRPDTPSGLIGVIERLMSKNADARYPKLSDLIDLLTPLSRGNTSGVIPRSSTMAAVRQQAVAAKPPVGTNPASGSMPAAPAAPANPAAPLRPAAPNAPTPAAGNPAVRPGQPGAATPAIGNPAVRPGQPAAARPAQPTQPTQPRPTAAPGQPAARANPATPPAAPGSPAAPGTPAAPRPATPRSGAVPPSAPTKPGSPLHPASLHPDDVGFGDESALNPPEKPGRRNAGLVDASDDFDSAPLPELTPSQTPLAARGRSNPTASTPPSGTAAPGRSGAIPTAPNRSGAIPTPAPRTSPAGPAAPTAPAMPSPSNPSGMAAAVPAPLMVSLPPPPQLSFGEKLSAALMFWKPAQDFVQVTMFAVPTIRRGEAILVQAIVHPPAMTQKICSYAQSVQMHTQVLGATYFNRRIVRGKGIQLYLEVQGSMIDSALQPLVWNGQPGEIRFQLQLDPRVQAESVAGALSVGQDNVLIGQVPIQFRVG</sequence>
<dbReference type="AlphaFoldDB" id="A0A6C2YH88"/>
<protein>
    <recommendedName>
        <fullName evidence="7">Protein kinase domain-containing protein</fullName>
    </recommendedName>
</protein>